<keyword evidence="4 8" id="KW-0812">Transmembrane</keyword>
<evidence type="ECO:0000313" key="9">
    <source>
        <dbReference type="EMBL" id="MDY7218899.1"/>
    </source>
</evidence>
<evidence type="ECO:0000256" key="7">
    <source>
        <dbReference type="ARBA" id="ARBA00023136"/>
    </source>
</evidence>
<feature type="transmembrane region" description="Helical" evidence="8">
    <location>
        <begin position="181"/>
        <end position="202"/>
    </location>
</feature>
<evidence type="ECO:0000256" key="6">
    <source>
        <dbReference type="ARBA" id="ARBA00022989"/>
    </source>
</evidence>
<gene>
    <name evidence="9" type="ORF">TOI97_04850</name>
</gene>
<evidence type="ECO:0000256" key="1">
    <source>
        <dbReference type="ARBA" id="ARBA00004651"/>
    </source>
</evidence>
<evidence type="ECO:0000256" key="8">
    <source>
        <dbReference type="SAM" id="Phobius"/>
    </source>
</evidence>
<feature type="transmembrane region" description="Helical" evidence="8">
    <location>
        <begin position="214"/>
        <end position="235"/>
    </location>
</feature>
<proteinExistence type="inferred from homology"/>
<comment type="caution">
    <text evidence="9">The sequence shown here is derived from an EMBL/GenBank/DDBJ whole genome shotgun (WGS) entry which is preliminary data.</text>
</comment>
<evidence type="ECO:0000256" key="2">
    <source>
        <dbReference type="ARBA" id="ARBA00006939"/>
    </source>
</evidence>
<feature type="transmembrane region" description="Helical" evidence="8">
    <location>
        <begin position="12"/>
        <end position="30"/>
    </location>
</feature>
<keyword evidence="5" id="KW-0862">Zinc</keyword>
<feature type="transmembrane region" description="Helical" evidence="8">
    <location>
        <begin position="109"/>
        <end position="131"/>
    </location>
</feature>
<evidence type="ECO:0000256" key="3">
    <source>
        <dbReference type="ARBA" id="ARBA00022475"/>
    </source>
</evidence>
<accession>A0ABU5GQ57</accession>
<name>A0ABU5GQ57_9GAMM</name>
<reference evidence="9 10" key="1">
    <citation type="submission" date="2023-12" db="EMBL/GenBank/DDBJ databases">
        <title>Denitrificimonas halotolerans sp. nov.,a novel species isolated from landfill leachate.</title>
        <authorList>
            <person name="Wang S."/>
        </authorList>
    </citation>
    <scope>NUCLEOTIDE SEQUENCE [LARGE SCALE GENOMIC DNA]</scope>
    <source>
        <strain evidence="9 10">JX-1</strain>
    </source>
</reference>
<evidence type="ECO:0000256" key="5">
    <source>
        <dbReference type="ARBA" id="ARBA00022833"/>
    </source>
</evidence>
<evidence type="ECO:0000256" key="4">
    <source>
        <dbReference type="ARBA" id="ARBA00022692"/>
    </source>
</evidence>
<dbReference type="Proteomes" id="UP001294570">
    <property type="component" value="Unassembled WGS sequence"/>
</dbReference>
<feature type="transmembrane region" description="Helical" evidence="8">
    <location>
        <begin position="271"/>
        <end position="289"/>
    </location>
</feature>
<keyword evidence="10" id="KW-1185">Reference proteome</keyword>
<dbReference type="Pfam" id="PF02535">
    <property type="entry name" value="Zip"/>
    <property type="match status" value="1"/>
</dbReference>
<keyword evidence="6 8" id="KW-1133">Transmembrane helix</keyword>
<keyword evidence="7 8" id="KW-0472">Membrane</keyword>
<feature type="transmembrane region" description="Helical" evidence="8">
    <location>
        <begin position="42"/>
        <end position="64"/>
    </location>
</feature>
<keyword evidence="3" id="KW-1003">Cell membrane</keyword>
<protein>
    <submittedName>
        <fullName evidence="9">ZIP family metal transporter</fullName>
    </submittedName>
</protein>
<feature type="transmembrane region" description="Helical" evidence="8">
    <location>
        <begin position="241"/>
        <end position="259"/>
    </location>
</feature>
<feature type="transmembrane region" description="Helical" evidence="8">
    <location>
        <begin position="152"/>
        <end position="175"/>
    </location>
</feature>
<dbReference type="PANTHER" id="PTHR11040">
    <property type="entry name" value="ZINC/IRON TRANSPORTER"/>
    <property type="match status" value="1"/>
</dbReference>
<dbReference type="InterPro" id="IPR003689">
    <property type="entry name" value="ZIP"/>
</dbReference>
<comment type="similarity">
    <text evidence="2">Belongs to the ZIP transporter (TC 2.A.5) family.</text>
</comment>
<comment type="subcellular location">
    <subcellularLocation>
        <location evidence="1">Cell membrane</location>
        <topology evidence="1">Multi-pass membrane protein</topology>
    </subcellularLocation>
</comment>
<dbReference type="PANTHER" id="PTHR11040:SF211">
    <property type="entry name" value="ZINC TRANSPORTER ZIP11"/>
    <property type="match status" value="1"/>
</dbReference>
<sequence>MAWRAQARDRPWLSLSFATIILIITGLLVVSTYKGVHLQHFYYALSGGFAGLIATTLGAAVIFFTRTSSLRTQDSLLGFAAGMMLAASAFSLILPGIETAQEILDQRFLAAGIVATGLGLGTIMMLGLDYFTPHGSTNEVLCGAECQRLSGVWLFVFAIALHNLPEGMAIGISFTHGELKIGLPLTLAIVIQDIPEGFAVALALRSAGLTSRKAFLIGGTSGLLEPLGAVLGFTISNSIVLAYPLSMGLAAGAMIFVVCHEVIPETHRNNHQAVATTGLMLGFAMMMFLDTALG</sequence>
<organism evidence="9 10">
    <name type="scientific">Denitrificimonas halotolerans</name>
    <dbReference type="NCBI Taxonomy" id="3098930"/>
    <lineage>
        <taxon>Bacteria</taxon>
        <taxon>Pseudomonadati</taxon>
        <taxon>Pseudomonadota</taxon>
        <taxon>Gammaproteobacteria</taxon>
        <taxon>Pseudomonadales</taxon>
        <taxon>Pseudomonadaceae</taxon>
        <taxon>Denitrificimonas</taxon>
    </lineage>
</organism>
<evidence type="ECO:0000313" key="10">
    <source>
        <dbReference type="Proteomes" id="UP001294570"/>
    </source>
</evidence>
<dbReference type="EMBL" id="JAXIVU010000004">
    <property type="protein sequence ID" value="MDY7218899.1"/>
    <property type="molecule type" value="Genomic_DNA"/>
</dbReference>
<feature type="transmembrane region" description="Helical" evidence="8">
    <location>
        <begin position="76"/>
        <end position="97"/>
    </location>
</feature>